<dbReference type="RefSeq" id="WP_101537231.1">
    <property type="nucleotide sequence ID" value="NZ_MXAV01000015.1"/>
</dbReference>
<dbReference type="AlphaFoldDB" id="A0A2I1DND1"/>
<name>A0A2I1DND1_9PROT</name>
<evidence type="ECO:0000313" key="3">
    <source>
        <dbReference type="Proteomes" id="UP000234329"/>
    </source>
</evidence>
<sequence length="119" mass="13053">MSLSWPASLTNRVALFHESIAALRGSYSWAEIAAALIMAGVVDQEMSGKALAETYRRACRAIASGRMPAGNYTLDMPKLVPKRTAPQAENENSKRQLASLDDRNPKKTSKDILKDIPHI</sequence>
<organism evidence="2 3">
    <name type="scientific">Acidithiobacillus marinus</name>
    <dbReference type="NCBI Taxonomy" id="187490"/>
    <lineage>
        <taxon>Bacteria</taxon>
        <taxon>Pseudomonadati</taxon>
        <taxon>Pseudomonadota</taxon>
        <taxon>Acidithiobacillia</taxon>
        <taxon>Acidithiobacillales</taxon>
        <taxon>Acidithiobacillaceae</taxon>
        <taxon>Acidithiobacillus</taxon>
    </lineage>
</organism>
<dbReference type="EMBL" id="MXAV01000015">
    <property type="protein sequence ID" value="PKY11377.1"/>
    <property type="molecule type" value="Genomic_DNA"/>
</dbReference>
<keyword evidence="3" id="KW-1185">Reference proteome</keyword>
<dbReference type="Proteomes" id="UP000234329">
    <property type="component" value="Unassembled WGS sequence"/>
</dbReference>
<feature type="region of interest" description="Disordered" evidence="1">
    <location>
        <begin position="82"/>
        <end position="119"/>
    </location>
</feature>
<evidence type="ECO:0000313" key="2">
    <source>
        <dbReference type="EMBL" id="PKY11377.1"/>
    </source>
</evidence>
<evidence type="ECO:0000256" key="1">
    <source>
        <dbReference type="SAM" id="MobiDB-lite"/>
    </source>
</evidence>
<gene>
    <name evidence="2" type="ORF">B1757_04730</name>
</gene>
<dbReference type="InParanoid" id="A0A2I1DND1"/>
<reference evidence="2 3" key="1">
    <citation type="submission" date="2017-03" db="EMBL/GenBank/DDBJ databases">
        <title>Draft genime sequence of the acidophilic sulfur-oxidizing bacterium Acidithiobacillus sp. SH, isolated from seawater.</title>
        <authorList>
            <person name="Sharmin S."/>
            <person name="Tokuhisa M."/>
            <person name="Kanao T."/>
            <person name="Kamimura K."/>
        </authorList>
    </citation>
    <scope>NUCLEOTIDE SEQUENCE [LARGE SCALE GENOMIC DNA]</scope>
    <source>
        <strain evidence="2 3">SH</strain>
    </source>
</reference>
<feature type="compositionally biased region" description="Basic and acidic residues" evidence="1">
    <location>
        <begin position="100"/>
        <end position="119"/>
    </location>
</feature>
<accession>A0A2I1DND1</accession>
<protein>
    <submittedName>
        <fullName evidence="2">Uncharacterized protein</fullName>
    </submittedName>
</protein>
<proteinExistence type="predicted"/>
<comment type="caution">
    <text evidence="2">The sequence shown here is derived from an EMBL/GenBank/DDBJ whole genome shotgun (WGS) entry which is preliminary data.</text>
</comment>